<evidence type="ECO:0000259" key="6">
    <source>
        <dbReference type="PROSITE" id="PS50995"/>
    </source>
</evidence>
<dbReference type="EMBL" id="FNSN01000003">
    <property type="protein sequence ID" value="SEC45442.1"/>
    <property type="molecule type" value="Genomic_DNA"/>
</dbReference>
<dbReference type="SUPFAM" id="SSF46785">
    <property type="entry name" value="Winged helix' DNA-binding domain"/>
    <property type="match status" value="1"/>
</dbReference>
<dbReference type="Gene3D" id="1.10.10.10">
    <property type="entry name" value="Winged helix-like DNA-binding domain superfamily/Winged helix DNA-binding domain"/>
    <property type="match status" value="1"/>
</dbReference>
<dbReference type="PRINTS" id="PR00598">
    <property type="entry name" value="HTHMARR"/>
</dbReference>
<dbReference type="Proteomes" id="UP000182652">
    <property type="component" value="Unassembled WGS sequence"/>
</dbReference>
<dbReference type="GO" id="GO:0003700">
    <property type="term" value="F:DNA-binding transcription factor activity"/>
    <property type="evidence" value="ECO:0007669"/>
    <property type="project" value="InterPro"/>
</dbReference>
<dbReference type="FunFam" id="1.10.10.10:FF:000163">
    <property type="entry name" value="MarR family transcriptional regulator"/>
    <property type="match status" value="1"/>
</dbReference>
<dbReference type="InterPro" id="IPR036388">
    <property type="entry name" value="WH-like_DNA-bd_sf"/>
</dbReference>
<keyword evidence="3" id="KW-0805">Transcription regulation</keyword>
<dbReference type="AlphaFoldDB" id="A0A1H4SMP8"/>
<dbReference type="PROSITE" id="PS50995">
    <property type="entry name" value="HTH_MARR_2"/>
    <property type="match status" value="1"/>
</dbReference>
<gene>
    <name evidence="7" type="ORF">SAMN04489745_2911</name>
</gene>
<dbReference type="InterPro" id="IPR000835">
    <property type="entry name" value="HTH_MarR-typ"/>
</dbReference>
<dbReference type="GO" id="GO:0006950">
    <property type="term" value="P:response to stress"/>
    <property type="evidence" value="ECO:0007669"/>
    <property type="project" value="TreeGrafter"/>
</dbReference>
<evidence type="ECO:0000256" key="5">
    <source>
        <dbReference type="ARBA" id="ARBA00023163"/>
    </source>
</evidence>
<evidence type="ECO:0000256" key="3">
    <source>
        <dbReference type="ARBA" id="ARBA00023015"/>
    </source>
</evidence>
<accession>A0A1H4SMP8</accession>
<keyword evidence="8" id="KW-1185">Reference proteome</keyword>
<evidence type="ECO:0000313" key="7">
    <source>
        <dbReference type="EMBL" id="SEC45442.1"/>
    </source>
</evidence>
<dbReference type="InterPro" id="IPR039422">
    <property type="entry name" value="MarR/SlyA-like"/>
</dbReference>
<keyword evidence="5" id="KW-0804">Transcription</keyword>
<keyword evidence="2" id="KW-0963">Cytoplasm</keyword>
<evidence type="ECO:0000256" key="2">
    <source>
        <dbReference type="ARBA" id="ARBA00022490"/>
    </source>
</evidence>
<keyword evidence="4 7" id="KW-0238">DNA-binding</keyword>
<evidence type="ECO:0000313" key="8">
    <source>
        <dbReference type="Proteomes" id="UP000182652"/>
    </source>
</evidence>
<comment type="subcellular location">
    <subcellularLocation>
        <location evidence="1">Cytoplasm</location>
    </subcellularLocation>
</comment>
<dbReference type="PANTHER" id="PTHR33164">
    <property type="entry name" value="TRANSCRIPTIONAL REGULATOR, MARR FAMILY"/>
    <property type="match status" value="1"/>
</dbReference>
<feature type="domain" description="HTH marR-type" evidence="6">
    <location>
        <begin position="11"/>
        <end position="141"/>
    </location>
</feature>
<reference evidence="7 8" key="1">
    <citation type="submission" date="2016-10" db="EMBL/GenBank/DDBJ databases">
        <authorList>
            <person name="de Groot N.N."/>
        </authorList>
    </citation>
    <scope>NUCLEOTIDE SEQUENCE [LARGE SCALE GENOMIC DNA]</scope>
    <source>
        <strain evidence="7 8">DSM 10495</strain>
    </source>
</reference>
<dbReference type="STRING" id="156980.SAMN04489745_2911"/>
<evidence type="ECO:0000256" key="4">
    <source>
        <dbReference type="ARBA" id="ARBA00023125"/>
    </source>
</evidence>
<organism evidence="7 8">
    <name type="scientific">Arthrobacter woluwensis</name>
    <dbReference type="NCBI Taxonomy" id="156980"/>
    <lineage>
        <taxon>Bacteria</taxon>
        <taxon>Bacillati</taxon>
        <taxon>Actinomycetota</taxon>
        <taxon>Actinomycetes</taxon>
        <taxon>Micrococcales</taxon>
        <taxon>Micrococcaceae</taxon>
        <taxon>Arthrobacter</taxon>
    </lineage>
</organism>
<sequence length="155" mass="17052">MATPQHGLDLGDQLCFSLYTAQRLVTAAYRPILDTLGLTYPQYVAMLALWEKAPQTMGELGEKLGLDYGTVTPLIKRLEATGLVIREKVPEDQRSVQVNLTSAGQHLRDQAVTVPDAIADAMALDTEEFQTLKDSLEHLSANVAQRLRSRTPSSD</sequence>
<dbReference type="SMART" id="SM00347">
    <property type="entry name" value="HTH_MARR"/>
    <property type="match status" value="1"/>
</dbReference>
<dbReference type="Pfam" id="PF01047">
    <property type="entry name" value="MarR"/>
    <property type="match status" value="1"/>
</dbReference>
<dbReference type="GO" id="GO:0005737">
    <property type="term" value="C:cytoplasm"/>
    <property type="evidence" value="ECO:0007669"/>
    <property type="project" value="UniProtKB-SubCell"/>
</dbReference>
<dbReference type="GO" id="GO:0003677">
    <property type="term" value="F:DNA binding"/>
    <property type="evidence" value="ECO:0007669"/>
    <property type="project" value="UniProtKB-KW"/>
</dbReference>
<protein>
    <submittedName>
        <fullName evidence="7">DNA-binding transcriptional regulator, MarR family</fullName>
    </submittedName>
</protein>
<dbReference type="RefSeq" id="WP_066214535.1">
    <property type="nucleotide sequence ID" value="NZ_FNSN01000003.1"/>
</dbReference>
<name>A0A1H4SMP8_9MICC</name>
<evidence type="ECO:0000256" key="1">
    <source>
        <dbReference type="ARBA" id="ARBA00004496"/>
    </source>
</evidence>
<proteinExistence type="predicted"/>
<dbReference type="PANTHER" id="PTHR33164:SF5">
    <property type="entry name" value="ORGANIC HYDROPEROXIDE RESISTANCE TRANSCRIPTIONAL REGULATOR"/>
    <property type="match status" value="1"/>
</dbReference>
<dbReference type="InterPro" id="IPR036390">
    <property type="entry name" value="WH_DNA-bd_sf"/>
</dbReference>